<reference evidence="1 2" key="1">
    <citation type="submission" date="2013-07" db="EMBL/GenBank/DDBJ databases">
        <title>Comparative Genomic and Metabolomic Analysis of Twelve Strains of Pseudoalteromonas luteoviolacea.</title>
        <authorList>
            <person name="Vynne N.G."/>
            <person name="Mansson M."/>
            <person name="Gram L."/>
        </authorList>
    </citation>
    <scope>NUCLEOTIDE SEQUENCE [LARGE SCALE GENOMIC DNA]</scope>
    <source>
        <strain evidence="1 2">DSM 6061</strain>
    </source>
</reference>
<accession>A0A166V7Q2</accession>
<evidence type="ECO:0000313" key="2">
    <source>
        <dbReference type="Proteomes" id="UP000076643"/>
    </source>
</evidence>
<dbReference type="AlphaFoldDB" id="A0A166V7Q2"/>
<keyword evidence="2" id="KW-1185">Reference proteome</keyword>
<evidence type="ECO:0000313" key="1">
    <source>
        <dbReference type="EMBL" id="KZN31807.1"/>
    </source>
</evidence>
<dbReference type="Proteomes" id="UP000076643">
    <property type="component" value="Unassembled WGS sequence"/>
</dbReference>
<sequence length="42" mass="4862">MQNQNAKGIQAEVAVYLQQDTRITVILDWLESWSDLHFATNN</sequence>
<name>A0A166V7Q2_9GAMM</name>
<dbReference type="PATRIC" id="fig|1365250.3.peg.4352"/>
<organism evidence="1 2">
    <name type="scientific">Pseudoalteromonas luteoviolacea DSM 6061</name>
    <dbReference type="NCBI Taxonomy" id="1365250"/>
    <lineage>
        <taxon>Bacteria</taxon>
        <taxon>Pseudomonadati</taxon>
        <taxon>Pseudomonadota</taxon>
        <taxon>Gammaproteobacteria</taxon>
        <taxon>Alteromonadales</taxon>
        <taxon>Pseudoalteromonadaceae</taxon>
        <taxon>Pseudoalteromonas</taxon>
    </lineage>
</organism>
<protein>
    <submittedName>
        <fullName evidence="1">Uncharacterized protein</fullName>
    </submittedName>
</protein>
<comment type="caution">
    <text evidence="1">The sequence shown here is derived from an EMBL/GenBank/DDBJ whole genome shotgun (WGS) entry which is preliminary data.</text>
</comment>
<dbReference type="EMBL" id="AUYB01000133">
    <property type="protein sequence ID" value="KZN31807.1"/>
    <property type="molecule type" value="Genomic_DNA"/>
</dbReference>
<gene>
    <name evidence="1" type="ORF">N475_22740</name>
</gene>
<proteinExistence type="predicted"/>